<dbReference type="Pfam" id="PF13419">
    <property type="entry name" value="HAD_2"/>
    <property type="match status" value="1"/>
</dbReference>
<dbReference type="Gene3D" id="3.40.50.1000">
    <property type="entry name" value="HAD superfamily/HAD-like"/>
    <property type="match status" value="1"/>
</dbReference>
<sequence>MITELAVGFDFDMTLADTRAGIAAAFRELTAVTGTYVDEQLAISRLGPPLRTELGYWFPPDELEAAVKTYRELYEHHAIEPTVLLPGARAAVEAVHELGGRVVVVTSKLGRLAELHLRHLGLPVDAVAGDLFAEGKATALTTYGCGIYVGDHVADMVAARTADVPGVAVTTGPCSAEELSAAGARLVLPDLREFPAALPGLVRLAL</sequence>
<dbReference type="GO" id="GO:0006281">
    <property type="term" value="P:DNA repair"/>
    <property type="evidence" value="ECO:0007669"/>
    <property type="project" value="TreeGrafter"/>
</dbReference>
<dbReference type="SUPFAM" id="SSF56784">
    <property type="entry name" value="HAD-like"/>
    <property type="match status" value="1"/>
</dbReference>
<dbReference type="GO" id="GO:0005829">
    <property type="term" value="C:cytosol"/>
    <property type="evidence" value="ECO:0007669"/>
    <property type="project" value="TreeGrafter"/>
</dbReference>
<protein>
    <submittedName>
        <fullName evidence="1">Phosphoglycolate phosphatase</fullName>
    </submittedName>
</protein>
<dbReference type="AlphaFoldDB" id="A0A239NSB1"/>
<dbReference type="Pfam" id="PF13242">
    <property type="entry name" value="Hydrolase_like"/>
    <property type="match status" value="1"/>
</dbReference>
<reference evidence="1 2" key="1">
    <citation type="submission" date="2017-06" db="EMBL/GenBank/DDBJ databases">
        <authorList>
            <person name="Kim H.J."/>
            <person name="Triplett B.A."/>
        </authorList>
    </citation>
    <scope>NUCLEOTIDE SEQUENCE [LARGE SCALE GENOMIC DNA]</scope>
    <source>
        <strain evidence="1 2">CGMCC 4.5593</strain>
    </source>
</reference>
<dbReference type="InterPro" id="IPR036412">
    <property type="entry name" value="HAD-like_sf"/>
</dbReference>
<dbReference type="EMBL" id="FZPH01000010">
    <property type="protein sequence ID" value="SNT57640.1"/>
    <property type="molecule type" value="Genomic_DNA"/>
</dbReference>
<dbReference type="GO" id="GO:0008967">
    <property type="term" value="F:phosphoglycolate phosphatase activity"/>
    <property type="evidence" value="ECO:0007669"/>
    <property type="project" value="TreeGrafter"/>
</dbReference>
<dbReference type="Proteomes" id="UP000198362">
    <property type="component" value="Unassembled WGS sequence"/>
</dbReference>
<keyword evidence="2" id="KW-1185">Reference proteome</keyword>
<gene>
    <name evidence="1" type="ORF">SAMN05421812_110172</name>
</gene>
<organism evidence="1 2">
    <name type="scientific">Asanoa hainanensis</name>
    <dbReference type="NCBI Taxonomy" id="560556"/>
    <lineage>
        <taxon>Bacteria</taxon>
        <taxon>Bacillati</taxon>
        <taxon>Actinomycetota</taxon>
        <taxon>Actinomycetes</taxon>
        <taxon>Micromonosporales</taxon>
        <taxon>Micromonosporaceae</taxon>
        <taxon>Asanoa</taxon>
    </lineage>
</organism>
<evidence type="ECO:0000313" key="1">
    <source>
        <dbReference type="EMBL" id="SNT57640.1"/>
    </source>
</evidence>
<proteinExistence type="predicted"/>
<dbReference type="Gene3D" id="1.10.150.240">
    <property type="entry name" value="Putative phosphatase, domain 2"/>
    <property type="match status" value="1"/>
</dbReference>
<dbReference type="InterPro" id="IPR041492">
    <property type="entry name" value="HAD_2"/>
</dbReference>
<dbReference type="InterPro" id="IPR023198">
    <property type="entry name" value="PGP-like_dom2"/>
</dbReference>
<dbReference type="PANTHER" id="PTHR43434">
    <property type="entry name" value="PHOSPHOGLYCOLATE PHOSPHATASE"/>
    <property type="match status" value="1"/>
</dbReference>
<dbReference type="SFLD" id="SFLDG01129">
    <property type="entry name" value="C1.5:_HAD__Beta-PGM__Phosphata"/>
    <property type="match status" value="1"/>
</dbReference>
<dbReference type="InterPro" id="IPR023214">
    <property type="entry name" value="HAD_sf"/>
</dbReference>
<evidence type="ECO:0000313" key="2">
    <source>
        <dbReference type="Proteomes" id="UP000198362"/>
    </source>
</evidence>
<dbReference type="InterPro" id="IPR050155">
    <property type="entry name" value="HAD-like_hydrolase_sf"/>
</dbReference>
<dbReference type="PANTHER" id="PTHR43434:SF1">
    <property type="entry name" value="PHOSPHOGLYCOLATE PHOSPHATASE"/>
    <property type="match status" value="1"/>
</dbReference>
<dbReference type="SFLD" id="SFLDS00003">
    <property type="entry name" value="Haloacid_Dehalogenase"/>
    <property type="match status" value="1"/>
</dbReference>
<accession>A0A239NSB1</accession>
<name>A0A239NSB1_9ACTN</name>